<dbReference type="EMBL" id="JAWJZY010000002">
    <property type="protein sequence ID" value="MEE8658184.1"/>
    <property type="molecule type" value="Genomic_DNA"/>
</dbReference>
<keyword evidence="2" id="KW-1185">Reference proteome</keyword>
<dbReference type="Proteomes" id="UP001312908">
    <property type="component" value="Unassembled WGS sequence"/>
</dbReference>
<dbReference type="RefSeq" id="WP_394819146.1">
    <property type="nucleotide sequence ID" value="NZ_JAWJZY010000002.1"/>
</dbReference>
<organism evidence="1 2">
    <name type="scientific">Sorlinia euscelidii</name>
    <dbReference type="NCBI Taxonomy" id="3081148"/>
    <lineage>
        <taxon>Bacteria</taxon>
        <taxon>Pseudomonadati</taxon>
        <taxon>Pseudomonadota</taxon>
        <taxon>Alphaproteobacteria</taxon>
        <taxon>Acetobacterales</taxon>
        <taxon>Acetobacteraceae</taxon>
        <taxon>Sorlinia</taxon>
    </lineage>
</organism>
<proteinExistence type="predicted"/>
<sequence>MTMMTYTPLIETASGSGKFAMLPKDIKAASTSEALAQAAQLVSDGRKIGVFPHQSVAGGPVSSAAAPDEAGKKYSALAQIGGVSAFFTPFDQTPASTQIDASQIAMALGQLYGFRIGLMALQVAQEGQGSVTLKKNAASARKGK</sequence>
<name>A0ABU7U2W1_9PROT</name>
<gene>
    <name evidence="1" type="ORF">DOFOFD_04080</name>
</gene>
<protein>
    <submittedName>
        <fullName evidence="1">Uncharacterized protein</fullName>
    </submittedName>
</protein>
<evidence type="ECO:0000313" key="1">
    <source>
        <dbReference type="EMBL" id="MEE8658184.1"/>
    </source>
</evidence>
<comment type="caution">
    <text evidence="1">The sequence shown here is derived from an EMBL/GenBank/DDBJ whole genome shotgun (WGS) entry which is preliminary data.</text>
</comment>
<evidence type="ECO:0000313" key="2">
    <source>
        <dbReference type="Proteomes" id="UP001312908"/>
    </source>
</evidence>
<reference evidence="1 2" key="1">
    <citation type="submission" date="2023-10" db="EMBL/GenBank/DDBJ databases">
        <title>Sorlinia euscelidii gen. nov., sp. nov., an acetic acid bacteria isolated from the gut of Euscelidius variegatus emitter.</title>
        <authorList>
            <person name="Michoud G."/>
            <person name="Marasco R."/>
            <person name="Seferji K."/>
            <person name="Gonella E."/>
            <person name="Garuglieri E."/>
            <person name="Alma A."/>
            <person name="Mapelli F."/>
            <person name="Borin S."/>
            <person name="Daffonchio D."/>
            <person name="Crotti E."/>
        </authorList>
    </citation>
    <scope>NUCLEOTIDE SEQUENCE [LARGE SCALE GENOMIC DNA]</scope>
    <source>
        <strain evidence="1 2">EV16P</strain>
    </source>
</reference>
<accession>A0ABU7U2W1</accession>